<keyword evidence="2" id="KW-1185">Reference proteome</keyword>
<protein>
    <submittedName>
        <fullName evidence="1">Uncharacterized protein</fullName>
    </submittedName>
</protein>
<reference evidence="1" key="1">
    <citation type="submission" date="2024-09" db="EMBL/GenBank/DDBJ databases">
        <title>Black Yeasts Isolated from many extreme environments.</title>
        <authorList>
            <person name="Coleine C."/>
            <person name="Stajich J.E."/>
            <person name="Selbmann L."/>
        </authorList>
    </citation>
    <scope>NUCLEOTIDE SEQUENCE</scope>
    <source>
        <strain evidence="1">CCFEE 5737</strain>
    </source>
</reference>
<organism evidence="1 2">
    <name type="scientific">Coniosporium uncinatum</name>
    <dbReference type="NCBI Taxonomy" id="93489"/>
    <lineage>
        <taxon>Eukaryota</taxon>
        <taxon>Fungi</taxon>
        <taxon>Dikarya</taxon>
        <taxon>Ascomycota</taxon>
        <taxon>Pezizomycotina</taxon>
        <taxon>Dothideomycetes</taxon>
        <taxon>Dothideomycetes incertae sedis</taxon>
        <taxon>Coniosporium</taxon>
    </lineage>
</organism>
<accession>A0ACC3D7S7</accession>
<evidence type="ECO:0000313" key="1">
    <source>
        <dbReference type="EMBL" id="KAK3063249.1"/>
    </source>
</evidence>
<name>A0ACC3D7S7_9PEZI</name>
<evidence type="ECO:0000313" key="2">
    <source>
        <dbReference type="Proteomes" id="UP001186974"/>
    </source>
</evidence>
<gene>
    <name evidence="1" type="ORF">LTS18_001893</name>
</gene>
<dbReference type="EMBL" id="JAWDJW010006928">
    <property type="protein sequence ID" value="KAK3063249.1"/>
    <property type="molecule type" value="Genomic_DNA"/>
</dbReference>
<dbReference type="Proteomes" id="UP001186974">
    <property type="component" value="Unassembled WGS sequence"/>
</dbReference>
<sequence length="89" mass="9623">MAAQDSPAFVQGDFSEPMANHGHMSEDYELEDSNTSVSSYARTMHQHTKQQLAMATKSARRRSGDQAPDLSLETSNTGSISSVSSNESV</sequence>
<proteinExistence type="predicted"/>
<comment type="caution">
    <text evidence="1">The sequence shown here is derived from an EMBL/GenBank/DDBJ whole genome shotgun (WGS) entry which is preliminary data.</text>
</comment>